<keyword evidence="2" id="KW-1185">Reference proteome</keyword>
<gene>
    <name evidence="1" type="ORF">CLW00_11628</name>
</gene>
<protein>
    <submittedName>
        <fullName evidence="1">Uncharacterized protein</fullName>
    </submittedName>
</protein>
<dbReference type="Proteomes" id="UP000238157">
    <property type="component" value="Unassembled WGS sequence"/>
</dbReference>
<evidence type="ECO:0000313" key="2">
    <source>
        <dbReference type="Proteomes" id="UP000238157"/>
    </source>
</evidence>
<dbReference type="AlphaFoldDB" id="A0A2T0WDT3"/>
<accession>A0A2T0WDT3</accession>
<evidence type="ECO:0000313" key="1">
    <source>
        <dbReference type="EMBL" id="PRY84869.1"/>
    </source>
</evidence>
<organism evidence="1 2">
    <name type="scientific">Mongoliibacter ruber</name>
    <dbReference type="NCBI Taxonomy" id="1750599"/>
    <lineage>
        <taxon>Bacteria</taxon>
        <taxon>Pseudomonadati</taxon>
        <taxon>Bacteroidota</taxon>
        <taxon>Cytophagia</taxon>
        <taxon>Cytophagales</taxon>
        <taxon>Cyclobacteriaceae</taxon>
        <taxon>Mongoliibacter</taxon>
    </lineage>
</organism>
<comment type="caution">
    <text evidence="1">The sequence shown here is derived from an EMBL/GenBank/DDBJ whole genome shotgun (WGS) entry which is preliminary data.</text>
</comment>
<dbReference type="OrthoDB" id="710536at2"/>
<name>A0A2T0WDT3_9BACT</name>
<sequence length="93" mass="10795">MNTYREQIIETINELWSARIKVFGCIVTLAMSNDYKDLNETIEIGEIIEFQYAHFEGIEDTNIQKMISMCKHMDETINSLMNLNGIGMEEVDI</sequence>
<reference evidence="1 2" key="1">
    <citation type="submission" date="2018-03" db="EMBL/GenBank/DDBJ databases">
        <title>Genomic Encyclopedia of Archaeal and Bacterial Type Strains, Phase II (KMG-II): from individual species to whole genera.</title>
        <authorList>
            <person name="Goeker M."/>
        </authorList>
    </citation>
    <scope>NUCLEOTIDE SEQUENCE [LARGE SCALE GENOMIC DNA]</scope>
    <source>
        <strain evidence="1 2">DSM 27929</strain>
    </source>
</reference>
<dbReference type="RefSeq" id="WP_106135342.1">
    <property type="nucleotide sequence ID" value="NZ_PVTR01000016.1"/>
</dbReference>
<dbReference type="EMBL" id="PVTR01000016">
    <property type="protein sequence ID" value="PRY84869.1"/>
    <property type="molecule type" value="Genomic_DNA"/>
</dbReference>
<proteinExistence type="predicted"/>